<name>A0A1Q5PV58_9ACTO</name>
<dbReference type="Pfam" id="PF03734">
    <property type="entry name" value="YkuD"/>
    <property type="match status" value="1"/>
</dbReference>
<dbReference type="GO" id="GO:0005576">
    <property type="term" value="C:extracellular region"/>
    <property type="evidence" value="ECO:0007669"/>
    <property type="project" value="TreeGrafter"/>
</dbReference>
<dbReference type="Gene3D" id="2.40.440.10">
    <property type="entry name" value="L,D-transpeptidase catalytic domain-like"/>
    <property type="match status" value="1"/>
</dbReference>
<dbReference type="OrthoDB" id="3176960at2"/>
<keyword evidence="3 6" id="KW-0133">Cell shape</keyword>
<gene>
    <name evidence="8" type="ORF">BSZ40_07410</name>
</gene>
<dbReference type="EMBL" id="MQVS01000007">
    <property type="protein sequence ID" value="OKL51386.1"/>
    <property type="molecule type" value="Genomic_DNA"/>
</dbReference>
<evidence type="ECO:0000313" key="9">
    <source>
        <dbReference type="Proteomes" id="UP000185612"/>
    </source>
</evidence>
<dbReference type="UniPathway" id="UPA00219"/>
<evidence type="ECO:0000259" key="7">
    <source>
        <dbReference type="PROSITE" id="PS52029"/>
    </source>
</evidence>
<dbReference type="GO" id="GO:0016740">
    <property type="term" value="F:transferase activity"/>
    <property type="evidence" value="ECO:0007669"/>
    <property type="project" value="UniProtKB-KW"/>
</dbReference>
<dbReference type="PROSITE" id="PS52029">
    <property type="entry name" value="LD_TPASE"/>
    <property type="match status" value="1"/>
</dbReference>
<evidence type="ECO:0000256" key="6">
    <source>
        <dbReference type="PROSITE-ProRule" id="PRU01373"/>
    </source>
</evidence>
<evidence type="ECO:0000313" key="8">
    <source>
        <dbReference type="EMBL" id="OKL51386.1"/>
    </source>
</evidence>
<evidence type="ECO:0000256" key="2">
    <source>
        <dbReference type="ARBA" id="ARBA00022679"/>
    </source>
</evidence>
<dbReference type="SUPFAM" id="SSF141523">
    <property type="entry name" value="L,D-transpeptidase catalytic domain-like"/>
    <property type="match status" value="1"/>
</dbReference>
<dbReference type="GO" id="GO:0008360">
    <property type="term" value="P:regulation of cell shape"/>
    <property type="evidence" value="ECO:0007669"/>
    <property type="project" value="UniProtKB-UniRule"/>
</dbReference>
<evidence type="ECO:0000256" key="1">
    <source>
        <dbReference type="ARBA" id="ARBA00004752"/>
    </source>
</evidence>
<dbReference type="InterPro" id="IPR038063">
    <property type="entry name" value="Transpep_catalytic_dom"/>
</dbReference>
<evidence type="ECO:0000256" key="4">
    <source>
        <dbReference type="ARBA" id="ARBA00022984"/>
    </source>
</evidence>
<feature type="active site" description="Proton donor/acceptor" evidence="6">
    <location>
        <position position="428"/>
    </location>
</feature>
<feature type="active site" description="Nucleophile" evidence="6">
    <location>
        <position position="447"/>
    </location>
</feature>
<dbReference type="AlphaFoldDB" id="A0A1Q5PV58"/>
<reference evidence="9" key="1">
    <citation type="submission" date="2016-12" db="EMBL/GenBank/DDBJ databases">
        <authorList>
            <person name="Meng X."/>
        </authorList>
    </citation>
    <scope>NUCLEOTIDE SEQUENCE [LARGE SCALE GENOMIC DNA]</scope>
    <source>
        <strain evidence="9">DSM 20732</strain>
    </source>
</reference>
<dbReference type="Proteomes" id="UP000185612">
    <property type="component" value="Unassembled WGS sequence"/>
</dbReference>
<dbReference type="InterPro" id="IPR005490">
    <property type="entry name" value="LD_TPept_cat_dom"/>
</dbReference>
<evidence type="ECO:0000256" key="3">
    <source>
        <dbReference type="ARBA" id="ARBA00022960"/>
    </source>
</evidence>
<dbReference type="PANTHER" id="PTHR30582:SF2">
    <property type="entry name" value="L,D-TRANSPEPTIDASE YCIB-RELATED"/>
    <property type="match status" value="1"/>
</dbReference>
<dbReference type="CDD" id="cd16913">
    <property type="entry name" value="YkuD_like"/>
    <property type="match status" value="1"/>
</dbReference>
<evidence type="ECO:0000256" key="5">
    <source>
        <dbReference type="ARBA" id="ARBA00023316"/>
    </source>
</evidence>
<accession>A0A1Q5PV58</accession>
<dbReference type="RefSeq" id="WP_073824760.1">
    <property type="nucleotide sequence ID" value="NZ_MQVS01000007.1"/>
</dbReference>
<keyword evidence="2" id="KW-0808">Transferase</keyword>
<dbReference type="GO" id="GO:0018104">
    <property type="term" value="P:peptidoglycan-protein cross-linking"/>
    <property type="evidence" value="ECO:0007669"/>
    <property type="project" value="TreeGrafter"/>
</dbReference>
<keyword evidence="5 6" id="KW-0961">Cell wall biogenesis/degradation</keyword>
<feature type="domain" description="L,D-TPase catalytic" evidence="7">
    <location>
        <begin position="351"/>
        <end position="471"/>
    </location>
</feature>
<proteinExistence type="predicted"/>
<dbReference type="InterPro" id="IPR022029">
    <property type="entry name" value="YoaR-like_PG-bd"/>
</dbReference>
<sequence length="472" mass="50396">MGKSKKALWIGGVTAVLLLGGAGAAVAYTSQFAGVALPNVSVAGQSVTGLDGPAISLAVQKRLENAQLDVQIGDERVTVALPDLSPTFDAESLQAEALAGSESVLGRLGSLFGSRDVSVEVKFDQAKLEQLLERIEQAAGPGKREASVEFSPESESFVAQPGQVGQSVDLALVRQALQRAGTSLSSQEVSVQPRQVEPQFTTAEAERLAAQANEMLAQTVVITDGQEDFAADVTQRAAWVSLDSEQGKAVFADAKIRAWVLETARQTNVEPKPGIDNVNAAGKVLVEAKPGVAGYRVNNAEEVAEQVVQALHGGQAFSGDFDYDKIEAQNTQRQVLPGAENDPYPAAAGEKWLEINLGNNTVSGYQGRERVHGPVLIVPGKPGHETVTGLFHVYLQYEKQDMGCTPEWPYCAKDVPWVTYFHGSYAFHGAPWQESFGWSGPNGSHGCVNMPVAEAKWVYEFVEAGTPVVSHR</sequence>
<dbReference type="InterPro" id="IPR038054">
    <property type="entry name" value="LD_TPept-like_central_sf"/>
</dbReference>
<dbReference type="PANTHER" id="PTHR30582">
    <property type="entry name" value="L,D-TRANSPEPTIDASE"/>
    <property type="match status" value="1"/>
</dbReference>
<comment type="caution">
    <text evidence="8">The sequence shown here is derived from an EMBL/GenBank/DDBJ whole genome shotgun (WGS) entry which is preliminary data.</text>
</comment>
<dbReference type="STRING" id="52770.BSZ40_07410"/>
<organism evidence="8 9">
    <name type="scientific">Buchananella hordeovulneris</name>
    <dbReference type="NCBI Taxonomy" id="52770"/>
    <lineage>
        <taxon>Bacteria</taxon>
        <taxon>Bacillati</taxon>
        <taxon>Actinomycetota</taxon>
        <taxon>Actinomycetes</taxon>
        <taxon>Actinomycetales</taxon>
        <taxon>Actinomycetaceae</taxon>
        <taxon>Buchananella</taxon>
    </lineage>
</organism>
<dbReference type="GO" id="GO:0071972">
    <property type="term" value="F:peptidoglycan L,D-transpeptidase activity"/>
    <property type="evidence" value="ECO:0007669"/>
    <property type="project" value="TreeGrafter"/>
</dbReference>
<comment type="pathway">
    <text evidence="1 6">Cell wall biogenesis; peptidoglycan biosynthesis.</text>
</comment>
<protein>
    <recommendedName>
        <fullName evidence="7">L,D-TPase catalytic domain-containing protein</fullName>
    </recommendedName>
</protein>
<dbReference type="Pfam" id="PF12229">
    <property type="entry name" value="PG_binding_4"/>
    <property type="match status" value="1"/>
</dbReference>
<dbReference type="Gene3D" id="3.10.20.800">
    <property type="match status" value="1"/>
</dbReference>
<dbReference type="InterPro" id="IPR050979">
    <property type="entry name" value="LD-transpeptidase"/>
</dbReference>
<keyword evidence="9" id="KW-1185">Reference proteome</keyword>
<dbReference type="GO" id="GO:0071555">
    <property type="term" value="P:cell wall organization"/>
    <property type="evidence" value="ECO:0007669"/>
    <property type="project" value="UniProtKB-UniRule"/>
</dbReference>
<keyword evidence="4 6" id="KW-0573">Peptidoglycan synthesis</keyword>